<dbReference type="RefSeq" id="WP_245712633.1">
    <property type="nucleotide sequence ID" value="NZ_FMHT01000003.1"/>
</dbReference>
<dbReference type="Gene3D" id="3.40.225.10">
    <property type="entry name" value="Class II aldolase/adducin N-terminal domain"/>
    <property type="match status" value="1"/>
</dbReference>
<dbReference type="Pfam" id="PF00596">
    <property type="entry name" value="Aldolase_II"/>
    <property type="match status" value="1"/>
</dbReference>
<gene>
    <name evidence="4" type="ORF">GA0070616_0605</name>
</gene>
<evidence type="ECO:0000256" key="1">
    <source>
        <dbReference type="ARBA" id="ARBA00022723"/>
    </source>
</evidence>
<dbReference type="PANTHER" id="PTHR22789:SF0">
    <property type="entry name" value="3-OXO-TETRONATE 4-PHOSPHATE DECARBOXYLASE-RELATED"/>
    <property type="match status" value="1"/>
</dbReference>
<dbReference type="AlphaFoldDB" id="A0A1C6RDH6"/>
<dbReference type="SUPFAM" id="SSF53639">
    <property type="entry name" value="AraD/HMP-PK domain-like"/>
    <property type="match status" value="1"/>
</dbReference>
<keyword evidence="2" id="KW-0456">Lyase</keyword>
<dbReference type="GO" id="GO:0046872">
    <property type="term" value="F:metal ion binding"/>
    <property type="evidence" value="ECO:0007669"/>
    <property type="project" value="UniProtKB-KW"/>
</dbReference>
<dbReference type="GO" id="GO:0016832">
    <property type="term" value="F:aldehyde-lyase activity"/>
    <property type="evidence" value="ECO:0007669"/>
    <property type="project" value="TreeGrafter"/>
</dbReference>
<dbReference type="InterPro" id="IPR050197">
    <property type="entry name" value="Aldolase_class_II_sugar_metab"/>
</dbReference>
<dbReference type="InterPro" id="IPR001303">
    <property type="entry name" value="Aldolase_II/adducin_N"/>
</dbReference>
<proteinExistence type="predicted"/>
<keyword evidence="1" id="KW-0479">Metal-binding</keyword>
<dbReference type="GO" id="GO:0005829">
    <property type="term" value="C:cytosol"/>
    <property type="evidence" value="ECO:0007669"/>
    <property type="project" value="TreeGrafter"/>
</dbReference>
<dbReference type="Proteomes" id="UP000199699">
    <property type="component" value="Unassembled WGS sequence"/>
</dbReference>
<evidence type="ECO:0000259" key="3">
    <source>
        <dbReference type="SMART" id="SM01007"/>
    </source>
</evidence>
<dbReference type="PANTHER" id="PTHR22789">
    <property type="entry name" value="FUCULOSE PHOSPHATE ALDOLASE"/>
    <property type="match status" value="1"/>
</dbReference>
<accession>A0A1C6RDH6</accession>
<evidence type="ECO:0000256" key="2">
    <source>
        <dbReference type="ARBA" id="ARBA00023239"/>
    </source>
</evidence>
<keyword evidence="5" id="KW-1185">Reference proteome</keyword>
<sequence>MTDGIARDGRFTTGTTDGAETDAELLDDLISCGRAVVSAGLVRGSGGNLSARRPGTRNCWVTATGTWLDRLTPDDFSLVDIETGAVLAGNRRPTSEVLLHLASYRARPDANALIHLHPQLSVLLDAMGEPIRLVTIDHAYYLREVRSTPFTQSGTAELAQVAAAAVRDGANCVILGHHGCSVLGDGLELALKRALNLEEAATATYRALMLGRSVPECPPEYLERITAAEAGSAAVGAP</sequence>
<dbReference type="EMBL" id="FMHT01000003">
    <property type="protein sequence ID" value="SCL15013.1"/>
    <property type="molecule type" value="Genomic_DNA"/>
</dbReference>
<dbReference type="GO" id="GO:0019323">
    <property type="term" value="P:pentose catabolic process"/>
    <property type="evidence" value="ECO:0007669"/>
    <property type="project" value="TreeGrafter"/>
</dbReference>
<dbReference type="InterPro" id="IPR036409">
    <property type="entry name" value="Aldolase_II/adducin_N_sf"/>
</dbReference>
<dbReference type="STRING" id="145857.GA0070616_0605"/>
<feature type="domain" description="Class II aldolase/adducin N-terminal" evidence="3">
    <location>
        <begin position="27"/>
        <end position="205"/>
    </location>
</feature>
<protein>
    <submittedName>
        <fullName evidence="4">L-fuculose-phosphate aldolase</fullName>
    </submittedName>
</protein>
<organism evidence="4 5">
    <name type="scientific">Micromonospora nigra</name>
    <dbReference type="NCBI Taxonomy" id="145857"/>
    <lineage>
        <taxon>Bacteria</taxon>
        <taxon>Bacillati</taxon>
        <taxon>Actinomycetota</taxon>
        <taxon>Actinomycetes</taxon>
        <taxon>Micromonosporales</taxon>
        <taxon>Micromonosporaceae</taxon>
        <taxon>Micromonospora</taxon>
    </lineage>
</organism>
<reference evidence="4 5" key="1">
    <citation type="submission" date="2016-06" db="EMBL/GenBank/DDBJ databases">
        <authorList>
            <person name="Kjaerup R.B."/>
            <person name="Dalgaard T.S."/>
            <person name="Juul-Madsen H.R."/>
        </authorList>
    </citation>
    <scope>NUCLEOTIDE SEQUENCE [LARGE SCALE GENOMIC DNA]</scope>
    <source>
        <strain evidence="4 5">DSM 43818</strain>
    </source>
</reference>
<name>A0A1C6RDH6_9ACTN</name>
<evidence type="ECO:0000313" key="5">
    <source>
        <dbReference type="Proteomes" id="UP000199699"/>
    </source>
</evidence>
<dbReference type="SMART" id="SM01007">
    <property type="entry name" value="Aldolase_II"/>
    <property type="match status" value="1"/>
</dbReference>
<evidence type="ECO:0000313" key="4">
    <source>
        <dbReference type="EMBL" id="SCL15013.1"/>
    </source>
</evidence>